<evidence type="ECO:0000256" key="1">
    <source>
        <dbReference type="ARBA" id="ARBA00007462"/>
    </source>
</evidence>
<dbReference type="Proteomes" id="UP000076722">
    <property type="component" value="Unassembled WGS sequence"/>
</dbReference>
<evidence type="ECO:0000256" key="2">
    <source>
        <dbReference type="SAM" id="MobiDB-lite"/>
    </source>
</evidence>
<sequence>MAPTLKRQKVQPGPSRDSPKEHEDSEHESSADEELGSADESNDEGPSSGSEPNTDDEITAAKFSKSKKTQKRKRRATSPSQFGATLQSLLSTDTSAAPLSLKPVGQHKSRAEKEELRVKKIQDVERKEREDRGRVRDVIGEWGGENERALRKIAQRGVVKLFNAIQQSQAHTSTASTALKQTRGSGKPTLPAPNPESSKKAKVSKSNKGDNLLGRAKRADLEQDEFMNLIRSGGIVSKS</sequence>
<evidence type="ECO:0000313" key="3">
    <source>
        <dbReference type="EMBL" id="KZS96115.1"/>
    </source>
</evidence>
<feature type="region of interest" description="Disordered" evidence="2">
    <location>
        <begin position="1"/>
        <end position="132"/>
    </location>
</feature>
<gene>
    <name evidence="3" type="ORF">SISNIDRAFT_548216</name>
</gene>
<feature type="compositionally biased region" description="Acidic residues" evidence="2">
    <location>
        <begin position="31"/>
        <end position="43"/>
    </location>
</feature>
<dbReference type="InterPro" id="IPR012459">
    <property type="entry name" value="Rrp15"/>
</dbReference>
<feature type="compositionally biased region" description="Basic and acidic residues" evidence="2">
    <location>
        <begin position="17"/>
        <end position="30"/>
    </location>
</feature>
<dbReference type="PANTHER" id="PTHR13245">
    <property type="entry name" value="RRP15-LIKE PROTEIN"/>
    <property type="match status" value="1"/>
</dbReference>
<dbReference type="GO" id="GO:0000460">
    <property type="term" value="P:maturation of 5.8S rRNA"/>
    <property type="evidence" value="ECO:0007669"/>
    <property type="project" value="TreeGrafter"/>
</dbReference>
<dbReference type="EMBL" id="KV419400">
    <property type="protein sequence ID" value="KZS96115.1"/>
    <property type="molecule type" value="Genomic_DNA"/>
</dbReference>
<dbReference type="GO" id="GO:0030687">
    <property type="term" value="C:preribosome, large subunit precursor"/>
    <property type="evidence" value="ECO:0007669"/>
    <property type="project" value="TreeGrafter"/>
</dbReference>
<dbReference type="STRING" id="1314777.A0A164XM98"/>
<evidence type="ECO:0000313" key="4">
    <source>
        <dbReference type="Proteomes" id="UP000076722"/>
    </source>
</evidence>
<organism evidence="3 4">
    <name type="scientific">Sistotremastrum niveocremeum HHB9708</name>
    <dbReference type="NCBI Taxonomy" id="1314777"/>
    <lineage>
        <taxon>Eukaryota</taxon>
        <taxon>Fungi</taxon>
        <taxon>Dikarya</taxon>
        <taxon>Basidiomycota</taxon>
        <taxon>Agaricomycotina</taxon>
        <taxon>Agaricomycetes</taxon>
        <taxon>Sistotremastrales</taxon>
        <taxon>Sistotremastraceae</taxon>
        <taxon>Sertulicium</taxon>
        <taxon>Sertulicium niveocremeum</taxon>
    </lineage>
</organism>
<feature type="compositionally biased region" description="Polar residues" evidence="2">
    <location>
        <begin position="166"/>
        <end position="184"/>
    </location>
</feature>
<dbReference type="PANTHER" id="PTHR13245:SF14">
    <property type="entry name" value="RRP15-LIKE PROTEIN"/>
    <property type="match status" value="1"/>
</dbReference>
<evidence type="ECO:0008006" key="5">
    <source>
        <dbReference type="Google" id="ProtNLM"/>
    </source>
</evidence>
<feature type="compositionally biased region" description="Basic and acidic residues" evidence="2">
    <location>
        <begin position="109"/>
        <end position="132"/>
    </location>
</feature>
<dbReference type="GO" id="GO:0000470">
    <property type="term" value="P:maturation of LSU-rRNA"/>
    <property type="evidence" value="ECO:0007669"/>
    <property type="project" value="TreeGrafter"/>
</dbReference>
<proteinExistence type="inferred from homology"/>
<feature type="compositionally biased region" description="Polar residues" evidence="2">
    <location>
        <begin position="79"/>
        <end position="97"/>
    </location>
</feature>
<feature type="compositionally biased region" description="Basic residues" evidence="2">
    <location>
        <begin position="64"/>
        <end position="76"/>
    </location>
</feature>
<protein>
    <recommendedName>
        <fullName evidence="5">Rrp15p-domain-containing protein</fullName>
    </recommendedName>
</protein>
<accession>A0A164XM98</accession>
<dbReference type="OrthoDB" id="20949at2759"/>
<dbReference type="Pfam" id="PF07890">
    <property type="entry name" value="Rrp15p"/>
    <property type="match status" value="1"/>
</dbReference>
<comment type="similarity">
    <text evidence="1">Belongs to the RRP15 family.</text>
</comment>
<name>A0A164XM98_9AGAM</name>
<feature type="region of interest" description="Disordered" evidence="2">
    <location>
        <begin position="166"/>
        <end position="218"/>
    </location>
</feature>
<dbReference type="AlphaFoldDB" id="A0A164XM98"/>
<reference evidence="3 4" key="1">
    <citation type="journal article" date="2016" name="Mol. Biol. Evol.">
        <title>Comparative Genomics of Early-Diverging Mushroom-Forming Fungi Provides Insights into the Origins of Lignocellulose Decay Capabilities.</title>
        <authorList>
            <person name="Nagy L.G."/>
            <person name="Riley R."/>
            <person name="Tritt A."/>
            <person name="Adam C."/>
            <person name="Daum C."/>
            <person name="Floudas D."/>
            <person name="Sun H."/>
            <person name="Yadav J.S."/>
            <person name="Pangilinan J."/>
            <person name="Larsson K.H."/>
            <person name="Matsuura K."/>
            <person name="Barry K."/>
            <person name="Labutti K."/>
            <person name="Kuo R."/>
            <person name="Ohm R.A."/>
            <person name="Bhattacharya S.S."/>
            <person name="Shirouzu T."/>
            <person name="Yoshinaga Y."/>
            <person name="Martin F.M."/>
            <person name="Grigoriev I.V."/>
            <person name="Hibbett D.S."/>
        </authorList>
    </citation>
    <scope>NUCLEOTIDE SEQUENCE [LARGE SCALE GENOMIC DNA]</scope>
    <source>
        <strain evidence="3 4">HHB9708</strain>
    </source>
</reference>
<keyword evidence="4" id="KW-1185">Reference proteome</keyword>